<organism evidence="1 2">
    <name type="scientific">Dermatophagoides pteronyssinus</name>
    <name type="common">European house dust mite</name>
    <dbReference type="NCBI Taxonomy" id="6956"/>
    <lineage>
        <taxon>Eukaryota</taxon>
        <taxon>Metazoa</taxon>
        <taxon>Ecdysozoa</taxon>
        <taxon>Arthropoda</taxon>
        <taxon>Chelicerata</taxon>
        <taxon>Arachnida</taxon>
        <taxon>Acari</taxon>
        <taxon>Acariformes</taxon>
        <taxon>Sarcoptiformes</taxon>
        <taxon>Astigmata</taxon>
        <taxon>Psoroptidia</taxon>
        <taxon>Analgoidea</taxon>
        <taxon>Pyroglyphidae</taxon>
        <taxon>Dermatophagoidinae</taxon>
        <taxon>Dermatophagoides</taxon>
    </lineage>
</organism>
<evidence type="ECO:0000313" key="1">
    <source>
        <dbReference type="EMBL" id="KAH9417674.1"/>
    </source>
</evidence>
<comment type="caution">
    <text evidence="1">The sequence shown here is derived from an EMBL/GenBank/DDBJ whole genome shotgun (WGS) entry which is preliminary data.</text>
</comment>
<accession>A0ABQ8J520</accession>
<dbReference type="EMBL" id="NJHN03000074">
    <property type="protein sequence ID" value="KAH9417674.1"/>
    <property type="molecule type" value="Genomic_DNA"/>
</dbReference>
<keyword evidence="2" id="KW-1185">Reference proteome</keyword>
<sequence>MEPYEIVRYTVPDITDENLNEILRDAEREVLENSNIVIIRANNDDNSIPELTILNKNKNN</sequence>
<reference evidence="1 2" key="2">
    <citation type="journal article" date="2022" name="Mol. Biol. Evol.">
        <title>Comparative Genomics Reveals Insights into the Divergent Evolution of Astigmatic Mites and Household Pest Adaptations.</title>
        <authorList>
            <person name="Xiong Q."/>
            <person name="Wan A.T."/>
            <person name="Liu X."/>
            <person name="Fung C.S."/>
            <person name="Xiao X."/>
            <person name="Malainual N."/>
            <person name="Hou J."/>
            <person name="Wang L."/>
            <person name="Wang M."/>
            <person name="Yang K.Y."/>
            <person name="Cui Y."/>
            <person name="Leung E.L."/>
            <person name="Nong W."/>
            <person name="Shin S.K."/>
            <person name="Au S.W."/>
            <person name="Jeong K.Y."/>
            <person name="Chew F.T."/>
            <person name="Hui J.H."/>
            <person name="Leung T.F."/>
            <person name="Tungtrongchitr A."/>
            <person name="Zhong N."/>
            <person name="Liu Z."/>
            <person name="Tsui S.K."/>
        </authorList>
    </citation>
    <scope>NUCLEOTIDE SEQUENCE [LARGE SCALE GENOMIC DNA]</scope>
    <source>
        <strain evidence="1">Derp</strain>
    </source>
</reference>
<reference evidence="1 2" key="1">
    <citation type="journal article" date="2018" name="J. Allergy Clin. Immunol.">
        <title>High-quality assembly of Dermatophagoides pteronyssinus genome and transcriptome reveals a wide range of novel allergens.</title>
        <authorList>
            <person name="Liu X.Y."/>
            <person name="Yang K.Y."/>
            <person name="Wang M.Q."/>
            <person name="Kwok J.S."/>
            <person name="Zeng X."/>
            <person name="Yang Z."/>
            <person name="Xiao X.J."/>
            <person name="Lau C.P."/>
            <person name="Li Y."/>
            <person name="Huang Z.M."/>
            <person name="Ba J.G."/>
            <person name="Yim A.K."/>
            <person name="Ouyang C.Y."/>
            <person name="Ngai S.M."/>
            <person name="Chan T.F."/>
            <person name="Leung E.L."/>
            <person name="Liu L."/>
            <person name="Liu Z.G."/>
            <person name="Tsui S.K."/>
        </authorList>
    </citation>
    <scope>NUCLEOTIDE SEQUENCE [LARGE SCALE GENOMIC DNA]</scope>
    <source>
        <strain evidence="1">Derp</strain>
    </source>
</reference>
<dbReference type="Proteomes" id="UP000887458">
    <property type="component" value="Unassembled WGS sequence"/>
</dbReference>
<evidence type="ECO:0000313" key="2">
    <source>
        <dbReference type="Proteomes" id="UP000887458"/>
    </source>
</evidence>
<protein>
    <submittedName>
        <fullName evidence="1">Uncharacterized protein</fullName>
    </submittedName>
</protein>
<proteinExistence type="predicted"/>
<name>A0ABQ8J520_DERPT</name>
<gene>
    <name evidence="1" type="ORF">DERP_011384</name>
</gene>